<gene>
    <name evidence="2" type="ORF">TL10_20175</name>
</gene>
<accession>A0A0D1J148</accession>
<dbReference type="RefSeq" id="WP_043987012.1">
    <property type="nucleotide sequence ID" value="NZ_JXST01000030.1"/>
</dbReference>
<organism evidence="2 3">
    <name type="scientific">Mycolicibacterium llatzerense</name>
    <dbReference type="NCBI Taxonomy" id="280871"/>
    <lineage>
        <taxon>Bacteria</taxon>
        <taxon>Bacillati</taxon>
        <taxon>Actinomycetota</taxon>
        <taxon>Actinomycetes</taxon>
        <taxon>Mycobacteriales</taxon>
        <taxon>Mycobacteriaceae</taxon>
        <taxon>Mycolicibacterium</taxon>
    </lineage>
</organism>
<sequence>MASTFDVAGRLAEGDRALTALDDYVAACQVLGMPASASLLELYRAESGLDLAALAADARSLEAAAVVAQDALRLQGNGYRELTVQWSGTGGDAAADFLRTLTVAAEDVVAHLQRSAQALTTLRDELWRAVDTKVDAVLRADAQASGRRDEWGAAARAVLGGAGDVATASEIVDQQLKPFVLRVVSGDLLPALRDASEAVVAGYDSAIGAVTPASVSFAVPVVVTPEWAPPPSSLPPAAPTYQAAAATPFGTLGTAASLTPSSPPAPSAEAPVGAPAAPEQALGTAAVPEPALGAAAATPAGTGMPADLGLGSGVGSLGQQLTDAIGGALGSMAGLAPDSSGFGGLDEIKDGLGDDLGLDDGTDPAEDDDEDPDEDEEKKEADEEDETDETDEVDEGTDKMAAEADEQSVEPPPSDPVQPPPAPPAPPAPTLPPQPAMPPVEPIAQQEDPTTKTPCQIAADQLPLAGD</sequence>
<protein>
    <submittedName>
        <fullName evidence="2">Uncharacterized protein</fullName>
    </submittedName>
</protein>
<feature type="compositionally biased region" description="Low complexity" evidence="1">
    <location>
        <begin position="267"/>
        <end position="281"/>
    </location>
</feature>
<keyword evidence="3" id="KW-1185">Reference proteome</keyword>
<evidence type="ECO:0000256" key="1">
    <source>
        <dbReference type="SAM" id="MobiDB-lite"/>
    </source>
</evidence>
<evidence type="ECO:0000313" key="2">
    <source>
        <dbReference type="EMBL" id="KIU15268.1"/>
    </source>
</evidence>
<name>A0A0D1J148_9MYCO</name>
<dbReference type="PATRIC" id="fig|280871.6.peg.4179"/>
<evidence type="ECO:0000313" key="3">
    <source>
        <dbReference type="Proteomes" id="UP000032221"/>
    </source>
</evidence>
<feature type="region of interest" description="Disordered" evidence="1">
    <location>
        <begin position="344"/>
        <end position="467"/>
    </location>
</feature>
<feature type="compositionally biased region" description="Pro residues" evidence="1">
    <location>
        <begin position="410"/>
        <end position="441"/>
    </location>
</feature>
<reference evidence="2 3" key="1">
    <citation type="submission" date="2015-01" db="EMBL/GenBank/DDBJ databases">
        <title>Genome sequence of Mycobacterium llatzerense and Mycobacterium immunogenum recovered from brain abscess.</title>
        <authorList>
            <person name="Greninger A.L."/>
            <person name="Langelier C."/>
            <person name="Cunningham G."/>
            <person name="Chiu C.Y."/>
            <person name="Miller S."/>
        </authorList>
    </citation>
    <scope>NUCLEOTIDE SEQUENCE [LARGE SCALE GENOMIC DNA]</scope>
    <source>
        <strain evidence="2 3">CLUC14</strain>
    </source>
</reference>
<dbReference type="OrthoDB" id="4727254at2"/>
<dbReference type="EMBL" id="JXST01000030">
    <property type="protein sequence ID" value="KIU15268.1"/>
    <property type="molecule type" value="Genomic_DNA"/>
</dbReference>
<dbReference type="AlphaFoldDB" id="A0A0D1J148"/>
<feature type="region of interest" description="Disordered" evidence="1">
    <location>
        <begin position="252"/>
        <end position="281"/>
    </location>
</feature>
<dbReference type="Proteomes" id="UP000032221">
    <property type="component" value="Unassembled WGS sequence"/>
</dbReference>
<feature type="compositionally biased region" description="Acidic residues" evidence="1">
    <location>
        <begin position="356"/>
        <end position="395"/>
    </location>
</feature>
<comment type="caution">
    <text evidence="2">The sequence shown here is derived from an EMBL/GenBank/DDBJ whole genome shotgun (WGS) entry which is preliminary data.</text>
</comment>
<dbReference type="STRING" id="280871.TL10_20175"/>
<proteinExistence type="predicted"/>